<evidence type="ECO:0000256" key="2">
    <source>
        <dbReference type="ARBA" id="ARBA00023015"/>
    </source>
</evidence>
<evidence type="ECO:0000256" key="1">
    <source>
        <dbReference type="ARBA" id="ARBA00009437"/>
    </source>
</evidence>
<dbReference type="InterPro" id="IPR036388">
    <property type="entry name" value="WH-like_DNA-bd_sf"/>
</dbReference>
<evidence type="ECO:0000256" key="3">
    <source>
        <dbReference type="ARBA" id="ARBA00023125"/>
    </source>
</evidence>
<keyword evidence="4" id="KW-0804">Transcription</keyword>
<feature type="domain" description="HTH lysR-type" evidence="6">
    <location>
        <begin position="8"/>
        <end position="65"/>
    </location>
</feature>
<dbReference type="Pfam" id="PF00126">
    <property type="entry name" value="HTH_1"/>
    <property type="match status" value="1"/>
</dbReference>
<accession>A0AAU2V0Z6</accession>
<comment type="similarity">
    <text evidence="1">Belongs to the LysR transcriptional regulatory family.</text>
</comment>
<evidence type="ECO:0000313" key="7">
    <source>
        <dbReference type="EMBL" id="WTW60914.1"/>
    </source>
</evidence>
<dbReference type="SUPFAM" id="SSF46785">
    <property type="entry name" value="Winged helix' DNA-binding domain"/>
    <property type="match status" value="1"/>
</dbReference>
<reference evidence="7" key="1">
    <citation type="submission" date="2022-10" db="EMBL/GenBank/DDBJ databases">
        <title>The complete genomes of actinobacterial strains from the NBC collection.</title>
        <authorList>
            <person name="Joergensen T.S."/>
            <person name="Alvarez Arevalo M."/>
            <person name="Sterndorff E.B."/>
            <person name="Faurdal D."/>
            <person name="Vuksanovic O."/>
            <person name="Mourched A.-S."/>
            <person name="Charusanti P."/>
            <person name="Shaw S."/>
            <person name="Blin K."/>
            <person name="Weber T."/>
        </authorList>
    </citation>
    <scope>NUCLEOTIDE SEQUENCE</scope>
    <source>
        <strain evidence="7">NBC_00003</strain>
    </source>
</reference>
<dbReference type="InterPro" id="IPR036390">
    <property type="entry name" value="WH_DNA-bd_sf"/>
</dbReference>
<dbReference type="PROSITE" id="PS50931">
    <property type="entry name" value="HTH_LYSR"/>
    <property type="match status" value="1"/>
</dbReference>
<feature type="region of interest" description="Disordered" evidence="5">
    <location>
        <begin position="301"/>
        <end position="330"/>
    </location>
</feature>
<gene>
    <name evidence="7" type="ORF">OG549_09775</name>
</gene>
<evidence type="ECO:0000259" key="6">
    <source>
        <dbReference type="PROSITE" id="PS50931"/>
    </source>
</evidence>
<dbReference type="SUPFAM" id="SSF53850">
    <property type="entry name" value="Periplasmic binding protein-like II"/>
    <property type="match status" value="1"/>
</dbReference>
<evidence type="ECO:0000256" key="4">
    <source>
        <dbReference type="ARBA" id="ARBA00023163"/>
    </source>
</evidence>
<dbReference type="PANTHER" id="PTHR30126:SF39">
    <property type="entry name" value="HTH-TYPE TRANSCRIPTIONAL REGULATOR CYSL"/>
    <property type="match status" value="1"/>
</dbReference>
<protein>
    <submittedName>
        <fullName evidence="7">LysR family transcriptional regulator</fullName>
    </submittedName>
</protein>
<dbReference type="EMBL" id="CP108318">
    <property type="protein sequence ID" value="WTW60914.1"/>
    <property type="molecule type" value="Genomic_DNA"/>
</dbReference>
<dbReference type="Pfam" id="PF03466">
    <property type="entry name" value="LysR_substrate"/>
    <property type="match status" value="1"/>
</dbReference>
<proteinExistence type="inferred from homology"/>
<dbReference type="InterPro" id="IPR000847">
    <property type="entry name" value="LysR_HTH_N"/>
</dbReference>
<keyword evidence="2" id="KW-0805">Transcription regulation</keyword>
<feature type="compositionally biased region" description="Basic and acidic residues" evidence="5">
    <location>
        <begin position="320"/>
        <end position="330"/>
    </location>
</feature>
<dbReference type="AlphaFoldDB" id="A0AAU2V0Z6"/>
<keyword evidence="3" id="KW-0238">DNA-binding</keyword>
<dbReference type="GO" id="GO:0003700">
    <property type="term" value="F:DNA-binding transcription factor activity"/>
    <property type="evidence" value="ECO:0007669"/>
    <property type="project" value="InterPro"/>
</dbReference>
<dbReference type="Gene3D" id="3.40.190.10">
    <property type="entry name" value="Periplasmic binding protein-like II"/>
    <property type="match status" value="2"/>
</dbReference>
<organism evidence="7">
    <name type="scientific">Streptomyces sp. NBC_00003</name>
    <dbReference type="NCBI Taxonomy" id="2903608"/>
    <lineage>
        <taxon>Bacteria</taxon>
        <taxon>Bacillati</taxon>
        <taxon>Actinomycetota</taxon>
        <taxon>Actinomycetes</taxon>
        <taxon>Kitasatosporales</taxon>
        <taxon>Streptomycetaceae</taxon>
        <taxon>Streptomyces</taxon>
    </lineage>
</organism>
<name>A0AAU2V0Z6_9ACTN</name>
<evidence type="ECO:0000256" key="5">
    <source>
        <dbReference type="SAM" id="MobiDB-lite"/>
    </source>
</evidence>
<sequence length="330" mass="34513">MPLPPRVPDLAALDLLLSVIELGSLGRAAEAHGITQPSASSRIRYLEKLVGVPVLERTTLGSRPTQAGSLIAEWAGVVVEAAQQLGEGIDTLRERRDSQLHVAASQTVAEYLFPQWLVALRTGAPAATVTLEAGNSASVAQAVLEGRAEIGFIESPRAPKGLESRAVARDRLVVVVAPDHPWARRSAITLEELAATALIQREPGSGTRTSFERAVAARIPGWQPAPLLELSSTTAIKTAAAAGVGPAIVSSLAVSAELASGVLRSPAVTDFDLTRTLRAVWPSGRLPTGPARALYAIAGRPARRSTKAAAPKLAAQGQESRGKESRGQES</sequence>
<dbReference type="InterPro" id="IPR005119">
    <property type="entry name" value="LysR_subst-bd"/>
</dbReference>
<dbReference type="PANTHER" id="PTHR30126">
    <property type="entry name" value="HTH-TYPE TRANSCRIPTIONAL REGULATOR"/>
    <property type="match status" value="1"/>
</dbReference>
<dbReference type="GO" id="GO:0000976">
    <property type="term" value="F:transcription cis-regulatory region binding"/>
    <property type="evidence" value="ECO:0007669"/>
    <property type="project" value="TreeGrafter"/>
</dbReference>
<dbReference type="Gene3D" id="1.10.10.10">
    <property type="entry name" value="Winged helix-like DNA-binding domain superfamily/Winged helix DNA-binding domain"/>
    <property type="match status" value="1"/>
</dbReference>